<dbReference type="PROSITE" id="PS01124">
    <property type="entry name" value="HTH_ARAC_FAMILY_2"/>
    <property type="match status" value="1"/>
</dbReference>
<dbReference type="PROSITE" id="PS00041">
    <property type="entry name" value="HTH_ARAC_FAMILY_1"/>
    <property type="match status" value="1"/>
</dbReference>
<dbReference type="GO" id="GO:0003700">
    <property type="term" value="F:DNA-binding transcription factor activity"/>
    <property type="evidence" value="ECO:0007669"/>
    <property type="project" value="InterPro"/>
</dbReference>
<dbReference type="InterPro" id="IPR009057">
    <property type="entry name" value="Homeodomain-like_sf"/>
</dbReference>
<name>A0A951QH89_9CYAN</name>
<dbReference type="EMBL" id="JAHHGZ010000002">
    <property type="protein sequence ID" value="MBW4666394.1"/>
    <property type="molecule type" value="Genomic_DNA"/>
</dbReference>
<evidence type="ECO:0000313" key="6">
    <source>
        <dbReference type="Proteomes" id="UP000729701"/>
    </source>
</evidence>
<feature type="domain" description="HTH araC/xylS-type" evidence="4">
    <location>
        <begin position="198"/>
        <end position="296"/>
    </location>
</feature>
<dbReference type="InterPro" id="IPR050204">
    <property type="entry name" value="AraC_XylS_family_regulators"/>
</dbReference>
<reference evidence="5" key="1">
    <citation type="submission" date="2021-05" db="EMBL/GenBank/DDBJ databases">
        <authorList>
            <person name="Pietrasiak N."/>
            <person name="Ward R."/>
            <person name="Stajich J.E."/>
            <person name="Kurbessoian T."/>
        </authorList>
    </citation>
    <scope>NUCLEOTIDE SEQUENCE</scope>
    <source>
        <strain evidence="5">GSE-NOS-MK-12-04C</strain>
    </source>
</reference>
<dbReference type="GO" id="GO:0043565">
    <property type="term" value="F:sequence-specific DNA binding"/>
    <property type="evidence" value="ECO:0007669"/>
    <property type="project" value="InterPro"/>
</dbReference>
<dbReference type="SUPFAM" id="SSF46689">
    <property type="entry name" value="Homeodomain-like"/>
    <property type="match status" value="2"/>
</dbReference>
<sequence length="296" mass="33600">MLENKPLFIEVTANNPQHILPKQPLLSSYKANWENLALEYHLQPAYESPGHYAKHYTLVIRLRSQLGLERWLGECYKKENTITGDVVVIPPYVIHKAATTQQSQFIALTLESELVSNIAYESLDPGKVDIIPHFSKPDPLIYQIALALKATLQSDGMCCNLYADSMATALSAHLLQHYSALKHAIQDCEPGLPKFKLQRVIEFIMDHLAEDLLLAAIAQEVGMSQYHFSRLFKQSTGLSPYQYVIQCRIEHGKLLLLQGRMKISEVASTVGFADQSQFTRHFKRYFGVTPKEIRTK</sequence>
<dbReference type="SMART" id="SM00342">
    <property type="entry name" value="HTH_ARAC"/>
    <property type="match status" value="1"/>
</dbReference>
<evidence type="ECO:0000259" key="4">
    <source>
        <dbReference type="PROSITE" id="PS01124"/>
    </source>
</evidence>
<dbReference type="PRINTS" id="PR00032">
    <property type="entry name" value="HTHARAC"/>
</dbReference>
<evidence type="ECO:0000313" key="5">
    <source>
        <dbReference type="EMBL" id="MBW4666394.1"/>
    </source>
</evidence>
<dbReference type="Pfam" id="PF12833">
    <property type="entry name" value="HTH_18"/>
    <property type="match status" value="1"/>
</dbReference>
<keyword evidence="1" id="KW-0805">Transcription regulation</keyword>
<dbReference type="PANTHER" id="PTHR46796:SF6">
    <property type="entry name" value="ARAC SUBFAMILY"/>
    <property type="match status" value="1"/>
</dbReference>
<keyword evidence="3" id="KW-0804">Transcription</keyword>
<dbReference type="InterPro" id="IPR020449">
    <property type="entry name" value="Tscrpt_reg_AraC-type_HTH"/>
</dbReference>
<dbReference type="Gene3D" id="1.10.10.60">
    <property type="entry name" value="Homeodomain-like"/>
    <property type="match status" value="2"/>
</dbReference>
<evidence type="ECO:0000256" key="1">
    <source>
        <dbReference type="ARBA" id="ARBA00023015"/>
    </source>
</evidence>
<protein>
    <submittedName>
        <fullName evidence="5">AraC family transcriptional regulator</fullName>
    </submittedName>
</protein>
<comment type="caution">
    <text evidence="5">The sequence shown here is derived from an EMBL/GenBank/DDBJ whole genome shotgun (WGS) entry which is preliminary data.</text>
</comment>
<keyword evidence="2" id="KW-0238">DNA-binding</keyword>
<dbReference type="PANTHER" id="PTHR46796">
    <property type="entry name" value="HTH-TYPE TRANSCRIPTIONAL ACTIVATOR RHAS-RELATED"/>
    <property type="match status" value="1"/>
</dbReference>
<dbReference type="AlphaFoldDB" id="A0A951QH89"/>
<proteinExistence type="predicted"/>
<dbReference type="InterPro" id="IPR018062">
    <property type="entry name" value="HTH_AraC-typ_CS"/>
</dbReference>
<dbReference type="InterPro" id="IPR018060">
    <property type="entry name" value="HTH_AraC"/>
</dbReference>
<dbReference type="Proteomes" id="UP000729701">
    <property type="component" value="Unassembled WGS sequence"/>
</dbReference>
<evidence type="ECO:0000256" key="3">
    <source>
        <dbReference type="ARBA" id="ARBA00023163"/>
    </source>
</evidence>
<reference evidence="5" key="2">
    <citation type="journal article" date="2022" name="Microbiol. Resour. Announc.">
        <title>Metagenome Sequencing to Explore Phylogenomics of Terrestrial Cyanobacteria.</title>
        <authorList>
            <person name="Ward R.D."/>
            <person name="Stajich J.E."/>
            <person name="Johansen J.R."/>
            <person name="Huntemann M."/>
            <person name="Clum A."/>
            <person name="Foster B."/>
            <person name="Foster B."/>
            <person name="Roux S."/>
            <person name="Palaniappan K."/>
            <person name="Varghese N."/>
            <person name="Mukherjee S."/>
            <person name="Reddy T.B.K."/>
            <person name="Daum C."/>
            <person name="Copeland A."/>
            <person name="Chen I.A."/>
            <person name="Ivanova N.N."/>
            <person name="Kyrpides N.C."/>
            <person name="Shapiro N."/>
            <person name="Eloe-Fadrosh E.A."/>
            <person name="Pietrasiak N."/>
        </authorList>
    </citation>
    <scope>NUCLEOTIDE SEQUENCE</scope>
    <source>
        <strain evidence="5">GSE-NOS-MK-12-04C</strain>
    </source>
</reference>
<evidence type="ECO:0000256" key="2">
    <source>
        <dbReference type="ARBA" id="ARBA00023125"/>
    </source>
</evidence>
<accession>A0A951QH89</accession>
<organism evidence="5 6">
    <name type="scientific">Cyanomargarita calcarea GSE-NOS-MK-12-04C</name>
    <dbReference type="NCBI Taxonomy" id="2839659"/>
    <lineage>
        <taxon>Bacteria</taxon>
        <taxon>Bacillati</taxon>
        <taxon>Cyanobacteriota</taxon>
        <taxon>Cyanophyceae</taxon>
        <taxon>Nostocales</taxon>
        <taxon>Cyanomargaritaceae</taxon>
        <taxon>Cyanomargarita</taxon>
    </lineage>
</organism>
<gene>
    <name evidence="5" type="ORF">KME60_02840</name>
</gene>